<organism evidence="4 5">
    <name type="scientific">Thioclava litoralis</name>
    <dbReference type="NCBI Taxonomy" id="3076557"/>
    <lineage>
        <taxon>Bacteria</taxon>
        <taxon>Pseudomonadati</taxon>
        <taxon>Pseudomonadota</taxon>
        <taxon>Alphaproteobacteria</taxon>
        <taxon>Rhodobacterales</taxon>
        <taxon>Paracoccaceae</taxon>
        <taxon>Thioclava</taxon>
    </lineage>
</organism>
<dbReference type="Pfam" id="PF05036">
    <property type="entry name" value="SPOR"/>
    <property type="match status" value="1"/>
</dbReference>
<dbReference type="PANTHER" id="PTHR38687:SF1">
    <property type="entry name" value="CELL DIVISION PROTEIN DEDD"/>
    <property type="match status" value="1"/>
</dbReference>
<feature type="signal peptide" evidence="2">
    <location>
        <begin position="1"/>
        <end position="20"/>
    </location>
</feature>
<feature type="domain" description="SPOR" evidence="3">
    <location>
        <begin position="221"/>
        <end position="300"/>
    </location>
</feature>
<keyword evidence="5" id="KW-1185">Reference proteome</keyword>
<dbReference type="RefSeq" id="WP_406721042.1">
    <property type="nucleotide sequence ID" value="NZ_CP135443.1"/>
</dbReference>
<evidence type="ECO:0000313" key="5">
    <source>
        <dbReference type="Proteomes" id="UP001623290"/>
    </source>
</evidence>
<evidence type="ECO:0000256" key="2">
    <source>
        <dbReference type="SAM" id="SignalP"/>
    </source>
</evidence>
<dbReference type="PROSITE" id="PS51724">
    <property type="entry name" value="SPOR"/>
    <property type="match status" value="1"/>
</dbReference>
<dbReference type="EMBL" id="CP135443">
    <property type="protein sequence ID" value="WRY34002.1"/>
    <property type="molecule type" value="Genomic_DNA"/>
</dbReference>
<proteinExistence type="predicted"/>
<dbReference type="InterPro" id="IPR007730">
    <property type="entry name" value="SPOR-like_dom"/>
</dbReference>
<accession>A0ABZ1E196</accession>
<dbReference type="InterPro" id="IPR052521">
    <property type="entry name" value="Cell_div_SPOR-domain"/>
</dbReference>
<feature type="chain" id="PRO_5045663320" evidence="2">
    <location>
        <begin position="21"/>
        <end position="300"/>
    </location>
</feature>
<dbReference type="InterPro" id="IPR036680">
    <property type="entry name" value="SPOR-like_sf"/>
</dbReference>
<dbReference type="SUPFAM" id="SSF110997">
    <property type="entry name" value="Sporulation related repeat"/>
    <property type="match status" value="1"/>
</dbReference>
<dbReference type="PROSITE" id="PS51257">
    <property type="entry name" value="PROKAR_LIPOPROTEIN"/>
    <property type="match status" value="1"/>
</dbReference>
<dbReference type="Proteomes" id="UP001623290">
    <property type="component" value="Chromosome"/>
</dbReference>
<evidence type="ECO:0000313" key="4">
    <source>
        <dbReference type="EMBL" id="WRY34002.1"/>
    </source>
</evidence>
<feature type="region of interest" description="Disordered" evidence="1">
    <location>
        <begin position="172"/>
        <end position="218"/>
    </location>
</feature>
<gene>
    <name evidence="4" type="ORF">RPE78_01540</name>
</gene>
<dbReference type="Gene3D" id="3.30.70.1070">
    <property type="entry name" value="Sporulation related repeat"/>
    <property type="match status" value="1"/>
</dbReference>
<keyword evidence="2" id="KW-0732">Signal</keyword>
<evidence type="ECO:0000259" key="3">
    <source>
        <dbReference type="PROSITE" id="PS51724"/>
    </source>
</evidence>
<evidence type="ECO:0000256" key="1">
    <source>
        <dbReference type="SAM" id="MobiDB-lite"/>
    </source>
</evidence>
<reference evidence="4 5" key="1">
    <citation type="submission" date="2023-09" db="EMBL/GenBank/DDBJ databases">
        <title>Thioclava shenzhenensis sp. nov., a multidrug resistant bacteria-antagonizing species isolated from coastal seawater.</title>
        <authorList>
            <person name="Long M."/>
        </authorList>
    </citation>
    <scope>NUCLEOTIDE SEQUENCE [LARGE SCALE GENOMIC DNA]</scope>
    <source>
        <strain evidence="4 5">FTW29</strain>
    </source>
</reference>
<protein>
    <submittedName>
        <fullName evidence="4">SPOR domain-containing protein</fullName>
    </submittedName>
</protein>
<dbReference type="PANTHER" id="PTHR38687">
    <property type="entry name" value="CELL DIVISION PROTEIN DEDD-RELATED"/>
    <property type="match status" value="1"/>
</dbReference>
<feature type="compositionally biased region" description="Low complexity" evidence="1">
    <location>
        <begin position="188"/>
        <end position="218"/>
    </location>
</feature>
<name>A0ABZ1E196_9RHOB</name>
<sequence length="300" mass="30980">MHRRRLSPVILMLGAGLSLAACQTTGLPFGKSKTEDGTVTEQTSARLVERDVEAPQVFSVEEQGLWDGRPSLGGVWVAHPTVKDPERVIIRNTENGKFVIGALFRRERENPGPKLQVSSDAADALGMLAGAPAKLSVVALRRQEAAPEGADPAPEAEVVAASDAMTPETITTGALPAQTPAKAPPAPQGSGKPAAKPAAKPAPEAASKPPAAQAAAVQPSAAKPGGLLVQIGIFSVKANAESATAKLGKSGVVAQTIEENWQGKKFWRVVAGPAASQSDRNTLLTKIKGLGFTDAFAVSK</sequence>